<reference evidence="2 3" key="1">
    <citation type="journal article" date="2019" name="Commun. Biol.">
        <title>The bagworm genome reveals a unique fibroin gene that provides high tensile strength.</title>
        <authorList>
            <person name="Kono N."/>
            <person name="Nakamura H."/>
            <person name="Ohtoshi R."/>
            <person name="Tomita M."/>
            <person name="Numata K."/>
            <person name="Arakawa K."/>
        </authorList>
    </citation>
    <scope>NUCLEOTIDE SEQUENCE [LARGE SCALE GENOMIC DNA]</scope>
</reference>
<evidence type="ECO:0000313" key="2">
    <source>
        <dbReference type="EMBL" id="GBP29360.1"/>
    </source>
</evidence>
<organism evidence="2 3">
    <name type="scientific">Eumeta variegata</name>
    <name type="common">Bagworm moth</name>
    <name type="synonym">Eumeta japonica</name>
    <dbReference type="NCBI Taxonomy" id="151549"/>
    <lineage>
        <taxon>Eukaryota</taxon>
        <taxon>Metazoa</taxon>
        <taxon>Ecdysozoa</taxon>
        <taxon>Arthropoda</taxon>
        <taxon>Hexapoda</taxon>
        <taxon>Insecta</taxon>
        <taxon>Pterygota</taxon>
        <taxon>Neoptera</taxon>
        <taxon>Endopterygota</taxon>
        <taxon>Lepidoptera</taxon>
        <taxon>Glossata</taxon>
        <taxon>Ditrysia</taxon>
        <taxon>Tineoidea</taxon>
        <taxon>Psychidae</taxon>
        <taxon>Oiketicinae</taxon>
        <taxon>Eumeta</taxon>
    </lineage>
</organism>
<sequence length="141" mass="15834">MYLGQDRVRNQKQDRDRNQERDKSTSAALYISFLILIPALLPGAESRTTRGSVDFLSNSDPIRYSRTSYIISFIRRASFTATFPFAVEQRYRMPIKPSVIFIHGEIRANDDVDVGHACASSLMRCAGDAPVTGRRFIGTAV</sequence>
<name>A0A4C1USZ8_EUMVA</name>
<proteinExistence type="predicted"/>
<dbReference type="Proteomes" id="UP000299102">
    <property type="component" value="Unassembled WGS sequence"/>
</dbReference>
<dbReference type="EMBL" id="BGZK01000219">
    <property type="protein sequence ID" value="GBP29360.1"/>
    <property type="molecule type" value="Genomic_DNA"/>
</dbReference>
<evidence type="ECO:0000256" key="1">
    <source>
        <dbReference type="SAM" id="MobiDB-lite"/>
    </source>
</evidence>
<accession>A0A4C1USZ8</accession>
<gene>
    <name evidence="2" type="ORF">EVAR_22732_1</name>
</gene>
<protein>
    <submittedName>
        <fullName evidence="2">Uncharacterized protein</fullName>
    </submittedName>
</protein>
<evidence type="ECO:0000313" key="3">
    <source>
        <dbReference type="Proteomes" id="UP000299102"/>
    </source>
</evidence>
<dbReference type="AlphaFoldDB" id="A0A4C1USZ8"/>
<feature type="region of interest" description="Disordered" evidence="1">
    <location>
        <begin position="1"/>
        <end position="23"/>
    </location>
</feature>
<keyword evidence="3" id="KW-1185">Reference proteome</keyword>
<comment type="caution">
    <text evidence="2">The sequence shown here is derived from an EMBL/GenBank/DDBJ whole genome shotgun (WGS) entry which is preliminary data.</text>
</comment>